<gene>
    <name evidence="3" type="ORF">Spb1_05830</name>
</gene>
<accession>A0A518GJF5</accession>
<dbReference type="EMBL" id="CP036299">
    <property type="protein sequence ID" value="QDV28718.1"/>
    <property type="molecule type" value="Genomic_DNA"/>
</dbReference>
<feature type="compositionally biased region" description="Polar residues" evidence="1">
    <location>
        <begin position="133"/>
        <end position="150"/>
    </location>
</feature>
<dbReference type="Proteomes" id="UP000315349">
    <property type="component" value="Chromosome"/>
</dbReference>
<evidence type="ECO:0000259" key="2">
    <source>
        <dbReference type="Pfam" id="PF12766"/>
    </source>
</evidence>
<evidence type="ECO:0000313" key="4">
    <source>
        <dbReference type="Proteomes" id="UP000315349"/>
    </source>
</evidence>
<dbReference type="Pfam" id="PF12766">
    <property type="entry name" value="Pyridox_oxase_2"/>
    <property type="match status" value="1"/>
</dbReference>
<dbReference type="OrthoDB" id="5120525at2"/>
<dbReference type="InterPro" id="IPR012349">
    <property type="entry name" value="Split_barrel_FMN-bd"/>
</dbReference>
<evidence type="ECO:0000313" key="3">
    <source>
        <dbReference type="EMBL" id="QDV28718.1"/>
    </source>
</evidence>
<dbReference type="GO" id="GO:0010181">
    <property type="term" value="F:FMN binding"/>
    <property type="evidence" value="ECO:0007669"/>
    <property type="project" value="InterPro"/>
</dbReference>
<feature type="region of interest" description="Disordered" evidence="1">
    <location>
        <begin position="132"/>
        <end position="164"/>
    </location>
</feature>
<reference evidence="3 4" key="1">
    <citation type="submission" date="2019-02" db="EMBL/GenBank/DDBJ databases">
        <title>Deep-cultivation of Planctomycetes and their phenomic and genomic characterization uncovers novel biology.</title>
        <authorList>
            <person name="Wiegand S."/>
            <person name="Jogler M."/>
            <person name="Boedeker C."/>
            <person name="Pinto D."/>
            <person name="Vollmers J."/>
            <person name="Rivas-Marin E."/>
            <person name="Kohn T."/>
            <person name="Peeters S.H."/>
            <person name="Heuer A."/>
            <person name="Rast P."/>
            <person name="Oberbeckmann S."/>
            <person name="Bunk B."/>
            <person name="Jeske O."/>
            <person name="Meyerdierks A."/>
            <person name="Storesund J.E."/>
            <person name="Kallscheuer N."/>
            <person name="Luecker S."/>
            <person name="Lage O.M."/>
            <person name="Pohl T."/>
            <person name="Merkel B.J."/>
            <person name="Hornburger P."/>
            <person name="Mueller R.-W."/>
            <person name="Bruemmer F."/>
            <person name="Labrenz M."/>
            <person name="Spormann A.M."/>
            <person name="Op den Camp H."/>
            <person name="Overmann J."/>
            <person name="Amann R."/>
            <person name="Jetten M.S.M."/>
            <person name="Mascher T."/>
            <person name="Medema M.H."/>
            <person name="Devos D.P."/>
            <person name="Kaster A.-K."/>
            <person name="Ovreas L."/>
            <person name="Rohde M."/>
            <person name="Galperin M.Y."/>
            <person name="Jogler C."/>
        </authorList>
    </citation>
    <scope>NUCLEOTIDE SEQUENCE [LARGE SCALE GENOMIC DNA]</scope>
    <source>
        <strain evidence="3 4">Spb1</strain>
    </source>
</reference>
<dbReference type="KEGG" id="peh:Spb1_05830"/>
<dbReference type="RefSeq" id="WP_145295484.1">
    <property type="nucleotide sequence ID" value="NZ_CP036299.1"/>
</dbReference>
<dbReference type="Gene3D" id="2.30.110.10">
    <property type="entry name" value="Electron Transport, Fmn-binding Protein, Chain A"/>
    <property type="match status" value="1"/>
</dbReference>
<evidence type="ECO:0000256" key="1">
    <source>
        <dbReference type="SAM" id="MobiDB-lite"/>
    </source>
</evidence>
<proteinExistence type="predicted"/>
<sequence length="225" mass="25089">MHETRQSPAWVWDQLWIRLLAAVEDRQSPWRTPVLATLDGATLDGATLDGATLDGATLDGATLDGHLPAARTVILRDVMPQSRQLVAHVDRRSPKINQLQWNPHASWTFYDPAAAIQLRVMSQISLHTEDELASSQWSKTPASSRKSYLSTEAPGAPLPGPISTLPAELRGRDLTEQELLAGRPNFCVLLARVLEIDWYDLHPAGHLRLKFDCRAEQVDHQWIAT</sequence>
<dbReference type="SUPFAM" id="SSF50475">
    <property type="entry name" value="FMN-binding split barrel"/>
    <property type="match status" value="1"/>
</dbReference>
<protein>
    <submittedName>
        <fullName evidence="3">Pyridoxamine 5'-phosphate oxidase</fullName>
    </submittedName>
</protein>
<dbReference type="SUPFAM" id="SSF141571">
    <property type="entry name" value="Pentapeptide repeat-like"/>
    <property type="match status" value="1"/>
</dbReference>
<name>A0A518GJF5_9PLAN</name>
<feature type="domain" description="Pyridoxamine 5'-phosphate oxidase Alr4036 family FMN-binding" evidence="2">
    <location>
        <begin position="56"/>
        <end position="126"/>
    </location>
</feature>
<organism evidence="3 4">
    <name type="scientific">Planctopirus ephydatiae</name>
    <dbReference type="NCBI Taxonomy" id="2528019"/>
    <lineage>
        <taxon>Bacteria</taxon>
        <taxon>Pseudomonadati</taxon>
        <taxon>Planctomycetota</taxon>
        <taxon>Planctomycetia</taxon>
        <taxon>Planctomycetales</taxon>
        <taxon>Planctomycetaceae</taxon>
        <taxon>Planctopirus</taxon>
    </lineage>
</organism>
<dbReference type="AlphaFoldDB" id="A0A518GJF5"/>
<dbReference type="InterPro" id="IPR024624">
    <property type="entry name" value="Pyridox_Oxase_Alr4036_FMN-bd"/>
</dbReference>
<keyword evidence="4" id="KW-1185">Reference proteome</keyword>